<dbReference type="RefSeq" id="XP_044456288.1">
    <property type="nucleotide sequence ID" value="XM_044600353.1"/>
</dbReference>
<dbReference type="Proteomes" id="UP000019116">
    <property type="component" value="Chromosome 2A"/>
</dbReference>
<keyword evidence="3" id="KW-1185">Reference proteome</keyword>
<dbReference type="RefSeq" id="XP_044456289.1">
    <property type="nucleotide sequence ID" value="XM_044600354.1"/>
</dbReference>
<evidence type="ECO:0000313" key="3">
    <source>
        <dbReference type="Proteomes" id="UP000019116"/>
    </source>
</evidence>
<gene>
    <name evidence="2" type="primary">LOC123188309</name>
</gene>
<dbReference type="AlphaFoldDB" id="A0A3B6AVU0"/>
<organism evidence="2">
    <name type="scientific">Triticum aestivum</name>
    <name type="common">Wheat</name>
    <dbReference type="NCBI Taxonomy" id="4565"/>
    <lineage>
        <taxon>Eukaryota</taxon>
        <taxon>Viridiplantae</taxon>
        <taxon>Streptophyta</taxon>
        <taxon>Embryophyta</taxon>
        <taxon>Tracheophyta</taxon>
        <taxon>Spermatophyta</taxon>
        <taxon>Magnoliopsida</taxon>
        <taxon>Liliopsida</taxon>
        <taxon>Poales</taxon>
        <taxon>Poaceae</taxon>
        <taxon>BOP clade</taxon>
        <taxon>Pooideae</taxon>
        <taxon>Triticodae</taxon>
        <taxon>Triticeae</taxon>
        <taxon>Triticinae</taxon>
        <taxon>Triticum</taxon>
    </lineage>
</organism>
<dbReference type="Gramene" id="TraesCS2A02G209000.4">
    <property type="protein sequence ID" value="TraesCS2A02G209000.4"/>
    <property type="gene ID" value="TraesCS2A02G209000"/>
</dbReference>
<dbReference type="OrthoDB" id="10385481at2759"/>
<name>A0A3B6AVU0_WHEAT</name>
<accession>A0A3B6AVU0</accession>
<dbReference type="EnsemblPlants" id="TraesCS2A02G209000.4">
    <property type="protein sequence ID" value="TraesCS2A02G209000.4"/>
    <property type="gene ID" value="TraesCS2A02G209000"/>
</dbReference>
<feature type="region of interest" description="Disordered" evidence="1">
    <location>
        <begin position="94"/>
        <end position="129"/>
    </location>
</feature>
<dbReference type="RefSeq" id="XP_044456287.1">
    <property type="nucleotide sequence ID" value="XM_044600352.1"/>
</dbReference>
<reference evidence="2" key="2">
    <citation type="submission" date="2018-10" db="UniProtKB">
        <authorList>
            <consortium name="EnsemblPlants"/>
        </authorList>
    </citation>
    <scope>IDENTIFICATION</scope>
</reference>
<reference evidence="2" key="1">
    <citation type="submission" date="2018-08" db="EMBL/GenBank/DDBJ databases">
        <authorList>
            <person name="Rossello M."/>
        </authorList>
    </citation>
    <scope>NUCLEOTIDE SEQUENCE [LARGE SCALE GENOMIC DNA]</scope>
    <source>
        <strain evidence="2">cv. Chinese Spring</strain>
    </source>
</reference>
<dbReference type="SMR" id="A0A3B6AVU0"/>
<dbReference type="GeneID" id="123188309"/>
<proteinExistence type="predicted"/>
<evidence type="ECO:0000256" key="1">
    <source>
        <dbReference type="SAM" id="MobiDB-lite"/>
    </source>
</evidence>
<evidence type="ECO:0000313" key="2">
    <source>
        <dbReference type="EnsemblPlants" id="TraesCS2A02G209000.4"/>
    </source>
</evidence>
<dbReference type="Gramene" id="TraesCS2A03G0444000.3">
    <property type="protein sequence ID" value="TraesCS2A03G0444000.3.CDS"/>
    <property type="gene ID" value="TraesCS2A03G0444000"/>
</dbReference>
<sequence>MHRACLTSICSWRERWIGAYDALVDAAAAAVREPGCTVALTDLHRCLDAFSESCDQAERLVQAAAAGLGPAATCHDKLCRAVRAVDKDLWAAEENEMEDEKHRPPTTPLAAEDKKPNRSTSSPVEKMNETVTGKDRWTGIYCLAVPHGGRDAVAPCSVPMGLLCSMLPLVEFGTVSCCRLRRALGPSLLLIEPTSPVAGASSSRRSCCLPNLLLAASGCTISAVAVSFDSSRYTTKGRSASLCTSGARTLAMVQDWLHGGIRCASSMVACRGCWWAAGGGCSRF</sequence>
<protein>
    <submittedName>
        <fullName evidence="2">Uncharacterized protein</fullName>
    </submittedName>
</protein>